<keyword evidence="2" id="KW-1133">Transmembrane helix</keyword>
<reference evidence="3 4" key="1">
    <citation type="journal article" date="2015" name="Proc. Natl. Acad. Sci. U.S.A.">
        <title>The resurrection genome of Boea hygrometrica: A blueprint for survival of dehydration.</title>
        <authorList>
            <person name="Xiao L."/>
            <person name="Yang G."/>
            <person name="Zhang L."/>
            <person name="Yang X."/>
            <person name="Zhao S."/>
            <person name="Ji Z."/>
            <person name="Zhou Q."/>
            <person name="Hu M."/>
            <person name="Wang Y."/>
            <person name="Chen M."/>
            <person name="Xu Y."/>
            <person name="Jin H."/>
            <person name="Xiao X."/>
            <person name="Hu G."/>
            <person name="Bao F."/>
            <person name="Hu Y."/>
            <person name="Wan P."/>
            <person name="Li L."/>
            <person name="Deng X."/>
            <person name="Kuang T."/>
            <person name="Xiang C."/>
            <person name="Zhu J.K."/>
            <person name="Oliver M.J."/>
            <person name="He Y."/>
        </authorList>
    </citation>
    <scope>NUCLEOTIDE SEQUENCE [LARGE SCALE GENOMIC DNA]</scope>
    <source>
        <strain evidence="4">cv. XS01</strain>
    </source>
</reference>
<name>A0A2Z7C8Y1_9LAMI</name>
<organism evidence="3 4">
    <name type="scientific">Dorcoceras hygrometricum</name>
    <dbReference type="NCBI Taxonomy" id="472368"/>
    <lineage>
        <taxon>Eukaryota</taxon>
        <taxon>Viridiplantae</taxon>
        <taxon>Streptophyta</taxon>
        <taxon>Embryophyta</taxon>
        <taxon>Tracheophyta</taxon>
        <taxon>Spermatophyta</taxon>
        <taxon>Magnoliopsida</taxon>
        <taxon>eudicotyledons</taxon>
        <taxon>Gunneridae</taxon>
        <taxon>Pentapetalae</taxon>
        <taxon>asterids</taxon>
        <taxon>lamiids</taxon>
        <taxon>Lamiales</taxon>
        <taxon>Gesneriaceae</taxon>
        <taxon>Didymocarpoideae</taxon>
        <taxon>Trichosporeae</taxon>
        <taxon>Loxocarpinae</taxon>
        <taxon>Dorcoceras</taxon>
    </lineage>
</organism>
<feature type="compositionally biased region" description="Polar residues" evidence="1">
    <location>
        <begin position="28"/>
        <end position="45"/>
    </location>
</feature>
<proteinExistence type="predicted"/>
<gene>
    <name evidence="3" type="ORF">F511_27551</name>
</gene>
<evidence type="ECO:0000313" key="4">
    <source>
        <dbReference type="Proteomes" id="UP000250235"/>
    </source>
</evidence>
<accession>A0A2Z7C8Y1</accession>
<sequence>MSSWNQSSRSLHKLQESQKSVNDKTVLGFNSSENSEGETSAQSQPVYDKFNKMSFVKASVTYDCCESMKYDDQNSSHLNQKGKAGIGYSKPENSKPSWLKNKLDKDKAKAGRKSFVPNQSWHSSTKEKSGWKKVQPRRDLSGQTVPRRRGRGRGQIPEESEGQTEGDQRMFLRRGRGRHAEDEVDELAARVNDMELVMARFQRMNPQVFNRDESSADADSWLQHVTDLFNRVQYDDDLKLSLATFHRRRRRRLSRRKIVSGQLDEENPFVQNSSVLLVQADEGVSVLVVDRIGDIYRSLPRRADVIVTTVGARHKCQQGNRLKHPMNVVVCFEFFVLIVSRILFYVLPLPRGGRIRIPNRGKMLRRGT</sequence>
<dbReference type="EMBL" id="KQ998122">
    <property type="protein sequence ID" value="KZV43355.1"/>
    <property type="molecule type" value="Genomic_DNA"/>
</dbReference>
<keyword evidence="2" id="KW-0812">Transmembrane</keyword>
<evidence type="ECO:0000313" key="3">
    <source>
        <dbReference type="EMBL" id="KZV43355.1"/>
    </source>
</evidence>
<feature type="transmembrane region" description="Helical" evidence="2">
    <location>
        <begin position="326"/>
        <end position="347"/>
    </location>
</feature>
<dbReference type="Proteomes" id="UP000250235">
    <property type="component" value="Unassembled WGS sequence"/>
</dbReference>
<keyword evidence="2" id="KW-0472">Membrane</keyword>
<protein>
    <submittedName>
        <fullName evidence="3">Uncharacterized protein</fullName>
    </submittedName>
</protein>
<keyword evidence="4" id="KW-1185">Reference proteome</keyword>
<evidence type="ECO:0000256" key="1">
    <source>
        <dbReference type="SAM" id="MobiDB-lite"/>
    </source>
</evidence>
<feature type="region of interest" description="Disordered" evidence="1">
    <location>
        <begin position="71"/>
        <end position="178"/>
    </location>
</feature>
<dbReference type="AlphaFoldDB" id="A0A2Z7C8Y1"/>
<feature type="compositionally biased region" description="Basic and acidic residues" evidence="1">
    <location>
        <begin position="124"/>
        <end position="140"/>
    </location>
</feature>
<feature type="region of interest" description="Disordered" evidence="1">
    <location>
        <begin position="1"/>
        <end position="48"/>
    </location>
</feature>
<evidence type="ECO:0000256" key="2">
    <source>
        <dbReference type="SAM" id="Phobius"/>
    </source>
</evidence>